<evidence type="ECO:0000256" key="3">
    <source>
        <dbReference type="SAM" id="SignalP"/>
    </source>
</evidence>
<dbReference type="Pfam" id="PF00092">
    <property type="entry name" value="VWA"/>
    <property type="match status" value="1"/>
</dbReference>
<name>A0AAU7M6S1_9ACTN</name>
<dbReference type="InterPro" id="IPR002035">
    <property type="entry name" value="VWF_A"/>
</dbReference>
<feature type="transmembrane region" description="Helical" evidence="2">
    <location>
        <begin position="1118"/>
        <end position="1140"/>
    </location>
</feature>
<gene>
    <name evidence="6" type="ORF">ABUL08_27065</name>
    <name evidence="5" type="ORF">VK199_26980</name>
</gene>
<evidence type="ECO:0000313" key="5">
    <source>
        <dbReference type="EMBL" id="XBP93198.1"/>
    </source>
</evidence>
<keyword evidence="2" id="KW-0812">Transmembrane</keyword>
<feature type="chain" id="PRO_5043288959" evidence="3">
    <location>
        <begin position="35"/>
        <end position="1148"/>
    </location>
</feature>
<keyword evidence="2" id="KW-0472">Membrane</keyword>
<evidence type="ECO:0000256" key="2">
    <source>
        <dbReference type="SAM" id="Phobius"/>
    </source>
</evidence>
<reference evidence="6" key="2">
    <citation type="submission" date="2024-06" db="EMBL/GenBank/DDBJ databases">
        <title>Micromonospora mangrovi CCTCC AA 2012012 genome sequences.</title>
        <authorList>
            <person name="Gao J."/>
        </authorList>
    </citation>
    <scope>NUCLEOTIDE SEQUENCE</scope>
    <source>
        <strain evidence="6">CCTCC AA 2012012</strain>
    </source>
</reference>
<accession>A0AAU7M6S1</accession>
<keyword evidence="2" id="KW-1133">Transmembrane helix</keyword>
<feature type="region of interest" description="Disordered" evidence="1">
    <location>
        <begin position="965"/>
        <end position="1033"/>
    </location>
</feature>
<organism evidence="5">
    <name type="scientific">Micromonospora sp. CCTCC AA 2012012</name>
    <dbReference type="NCBI Taxonomy" id="3111921"/>
    <lineage>
        <taxon>Bacteria</taxon>
        <taxon>Bacillati</taxon>
        <taxon>Actinomycetota</taxon>
        <taxon>Actinomycetes</taxon>
        <taxon>Micromonosporales</taxon>
        <taxon>Micromonosporaceae</taxon>
        <taxon>Micromonospora</taxon>
    </lineage>
</organism>
<dbReference type="Gene3D" id="3.40.50.410">
    <property type="entry name" value="von Willebrand factor, type A domain"/>
    <property type="match status" value="1"/>
</dbReference>
<feature type="compositionally biased region" description="Gly residues" evidence="1">
    <location>
        <begin position="966"/>
        <end position="1006"/>
    </location>
</feature>
<evidence type="ECO:0000256" key="1">
    <source>
        <dbReference type="SAM" id="MobiDB-lite"/>
    </source>
</evidence>
<sequence>MSILSTTRVRRRWSALAALALVAGLLPLVGPHSATPASAASPTTATLVVNKGGDRTGEQTVGPLAGATFGFYAGTSGAPPSPLPAPDATCTTDATGSCSVDVPGRTGTNQGYWIIEQSAPTGWRVIPSLVTGNGGSAPFQSTPYNRVFTGAVANDQTYTFPVPTTGNSNRTARGALWADERNNPALPAACGLHIALVIDVSGSISGDLPTVKAAANGFVDALTGTPSEIALYTFSTNANAVLNPTPVSDQAGADTVKAAINGLTAGGTTNWDQGIWQVAASPFDYDAAIVLTDGNPTVYGPPPAQGPGNFTRFLEVENGVFSANALKARGTKIIAVGVGAGVSGAPDNLIAISGPVANDDYYQTGYEQLAALFRQLALENCAGTISVVKKVIPPGGTPADALPAGGWTISTSTSGVTPASGVTDTSTGAVNFAVDLGGQTSRPVTLDETVQAGFTPVPQGDFNASCTANGSPATVTNGTGTAFTVDALANGIVSCVILNQAADPVASVVVNKTWVINGQTFPDPTQAPEFQAALSLPGIVEPAWGVEYHDFTAGQAIVVDETINTQLLPPGCTNTASGDLGEQTLDAGLNTFQITNTVTCVTRLQLVKAVDNPYGGTTPPPTAWTLNAYPPGSPTPVISGTTGVVDNVTPDLVYSLGESNVPGFTQTVEQGAVIVPPATGSWNCLLAQPGGPPRGPGPTGADGTVAVQIGQTAVCTATNVAQAAKLTLVKRVENPYGGTATPQDWVLSATPRSRVVIPTITGRSGEPAVTDAQLYPNTPYDLAESGGPAGYEQVGSVRCVLTGTDTVVPTPDNVLTATFAQDVTCTFTNRQLQPPPGQAKLTLVKQVENKFGGTAKPTDWLLSATPPPGSSATAISGRSGEAAVTNAVAVAGVGYTLAESGGPAGYEQLGDVRCVYNDTGEVVPTPDNVLTPVADRSYTCTWRNGQLDPGGAYLTLVKKLVDGKDGWGGSGGPTGGPGGSGGPGGGQGWQGGPSGGGSWGGDGGGKAQPTDWLLSATPLNGATPISGRTGSPAVTDVRVEVGVGYRLAESGGPQGYQQVGPPECVLTGSEESVPVVNGVVTPERGQDITCTFTNRAVKKPAPPWYHGGGHLPVTGLKLTGLIGGGLLAVAGGVALLLVTWRRRRALTV</sequence>
<dbReference type="SUPFAM" id="SSF53300">
    <property type="entry name" value="vWA-like"/>
    <property type="match status" value="1"/>
</dbReference>
<feature type="domain" description="VWFA" evidence="4">
    <location>
        <begin position="193"/>
        <end position="376"/>
    </location>
</feature>
<dbReference type="RefSeq" id="WP_350932856.1">
    <property type="nucleotide sequence ID" value="NZ_CP157762.1"/>
</dbReference>
<dbReference type="CDD" id="cd00198">
    <property type="entry name" value="vWFA"/>
    <property type="match status" value="1"/>
</dbReference>
<dbReference type="InterPro" id="IPR036465">
    <property type="entry name" value="vWFA_dom_sf"/>
</dbReference>
<protein>
    <submittedName>
        <fullName evidence="5">VWA domain-containing protein</fullName>
    </submittedName>
</protein>
<dbReference type="EMBL" id="CP157762">
    <property type="protein sequence ID" value="XBP93198.1"/>
    <property type="molecule type" value="Genomic_DNA"/>
</dbReference>
<dbReference type="InterPro" id="IPR045826">
    <property type="entry name" value="SpaA_PFL_dom_2"/>
</dbReference>
<keyword evidence="3" id="KW-0732">Signal</keyword>
<dbReference type="SMART" id="SM00327">
    <property type="entry name" value="VWA"/>
    <property type="match status" value="1"/>
</dbReference>
<dbReference type="AlphaFoldDB" id="A0AAU7M6S1"/>
<dbReference type="EMBL" id="CP159342">
    <property type="protein sequence ID" value="XCH73896.1"/>
    <property type="molecule type" value="Genomic_DNA"/>
</dbReference>
<evidence type="ECO:0000259" key="4">
    <source>
        <dbReference type="PROSITE" id="PS50234"/>
    </source>
</evidence>
<feature type="signal peptide" evidence="3">
    <location>
        <begin position="1"/>
        <end position="34"/>
    </location>
</feature>
<evidence type="ECO:0000313" key="6">
    <source>
        <dbReference type="EMBL" id="XCH73896.1"/>
    </source>
</evidence>
<proteinExistence type="predicted"/>
<dbReference type="PROSITE" id="PS50234">
    <property type="entry name" value="VWFA"/>
    <property type="match status" value="1"/>
</dbReference>
<dbReference type="Pfam" id="PF19403">
    <property type="entry name" value="SpaA_2"/>
    <property type="match status" value="4"/>
</dbReference>
<reference evidence="5" key="1">
    <citation type="submission" date="2024-01" db="EMBL/GenBank/DDBJ databases">
        <title>The genome sequence of Micromonospora mangrovi CCTCC AA 2012012.</title>
        <authorList>
            <person name="Gao J."/>
        </authorList>
    </citation>
    <scope>NUCLEOTIDE SEQUENCE</scope>
    <source>
        <strain evidence="5">CCTCC AA 2012012</strain>
    </source>
</reference>